<dbReference type="AlphaFoldDB" id="A0A6N6MHD6"/>
<protein>
    <submittedName>
        <fullName evidence="1">Uncharacterized protein</fullName>
    </submittedName>
</protein>
<dbReference type="Proteomes" id="UP000441523">
    <property type="component" value="Unassembled WGS sequence"/>
</dbReference>
<keyword evidence="2" id="KW-1185">Reference proteome</keyword>
<accession>A0A6N6MHD6</accession>
<sequence>MPYTLDRLAAGSYDLLLDGIVIGGVVRDITADGEARQWRAELLDDLAPAQRPRPFIEIEHGFGSLEEVAAWLGDAAIGPAAQP</sequence>
<reference evidence="1 2" key="1">
    <citation type="submission" date="2019-09" db="EMBL/GenBank/DDBJ databases">
        <title>YIM 132548 draft genome.</title>
        <authorList>
            <person name="Jiang L."/>
        </authorList>
    </citation>
    <scope>NUCLEOTIDE SEQUENCE [LARGE SCALE GENOMIC DNA]</scope>
    <source>
        <strain evidence="1 2">YIM 132548</strain>
    </source>
</reference>
<comment type="caution">
    <text evidence="1">The sequence shown here is derived from an EMBL/GenBank/DDBJ whole genome shotgun (WGS) entry which is preliminary data.</text>
</comment>
<gene>
    <name evidence="1" type="ORF">F6X51_25455</name>
</gene>
<evidence type="ECO:0000313" key="1">
    <source>
        <dbReference type="EMBL" id="KAB1069329.1"/>
    </source>
</evidence>
<evidence type="ECO:0000313" key="2">
    <source>
        <dbReference type="Proteomes" id="UP000441523"/>
    </source>
</evidence>
<dbReference type="RefSeq" id="WP_150966668.1">
    <property type="nucleotide sequence ID" value="NZ_VZZJ01000040.1"/>
</dbReference>
<dbReference type="EMBL" id="VZZJ01000040">
    <property type="protein sequence ID" value="KAB1069329.1"/>
    <property type="molecule type" value="Genomic_DNA"/>
</dbReference>
<proteinExistence type="predicted"/>
<name>A0A6N6MHD6_9HYPH</name>
<organism evidence="1 2">
    <name type="scientific">Methylobacterium planeticum</name>
    <dbReference type="NCBI Taxonomy" id="2615211"/>
    <lineage>
        <taxon>Bacteria</taxon>
        <taxon>Pseudomonadati</taxon>
        <taxon>Pseudomonadota</taxon>
        <taxon>Alphaproteobacteria</taxon>
        <taxon>Hyphomicrobiales</taxon>
        <taxon>Methylobacteriaceae</taxon>
        <taxon>Methylobacterium</taxon>
    </lineage>
</organism>